<gene>
    <name evidence="7" type="ORF">DOK78_000861</name>
</gene>
<dbReference type="InterPro" id="IPR011032">
    <property type="entry name" value="GroES-like_sf"/>
</dbReference>
<keyword evidence="1 4" id="KW-0479">Metal-binding</keyword>
<dbReference type="InterPro" id="IPR013154">
    <property type="entry name" value="ADH-like_N"/>
</dbReference>
<dbReference type="InterPro" id="IPR050129">
    <property type="entry name" value="Zn_alcohol_dh"/>
</dbReference>
<reference evidence="7 8" key="1">
    <citation type="submission" date="2021-03" db="EMBL/GenBank/DDBJ databases">
        <authorList>
            <person name="Gilmore M.S."/>
            <person name="Schwartzman J."/>
            <person name="Van Tyne D."/>
            <person name="Martin M."/>
            <person name="Earl A.M."/>
            <person name="Manson A.L."/>
            <person name="Straub T."/>
            <person name="Salamzade R."/>
            <person name="Saavedra J."/>
            <person name="Lebreton F."/>
            <person name="Prichula J."/>
            <person name="Schaufler K."/>
            <person name="Gaca A."/>
            <person name="Sgardioli B."/>
            <person name="Wagenaar J."/>
            <person name="Strong T."/>
        </authorList>
    </citation>
    <scope>NUCLEOTIDE SEQUENCE [LARGE SCALE GENOMIC DNA]</scope>
    <source>
        <strain evidence="7 8">DIV2402</strain>
    </source>
</reference>
<dbReference type="InterPro" id="IPR002328">
    <property type="entry name" value="ADH_Zn_CS"/>
</dbReference>
<proteinExistence type="inferred from homology"/>
<dbReference type="PANTHER" id="PTHR43401">
    <property type="entry name" value="L-THREONINE 3-DEHYDROGENASE"/>
    <property type="match status" value="1"/>
</dbReference>
<dbReference type="PROSITE" id="PS00059">
    <property type="entry name" value="ADH_ZINC"/>
    <property type="match status" value="1"/>
</dbReference>
<evidence type="ECO:0000313" key="7">
    <source>
        <dbReference type="EMBL" id="WYJ76235.1"/>
    </source>
</evidence>
<dbReference type="PANTHER" id="PTHR43401:SF2">
    <property type="entry name" value="L-THREONINE 3-DEHYDROGENASE"/>
    <property type="match status" value="1"/>
</dbReference>
<evidence type="ECO:0000256" key="4">
    <source>
        <dbReference type="RuleBase" id="RU361277"/>
    </source>
</evidence>
<organism evidence="7 8">
    <name type="scientific">Candidatus Enterococcus lowellii</name>
    <dbReference type="NCBI Taxonomy" id="2230877"/>
    <lineage>
        <taxon>Bacteria</taxon>
        <taxon>Bacillati</taxon>
        <taxon>Bacillota</taxon>
        <taxon>Bacilli</taxon>
        <taxon>Lactobacillales</taxon>
        <taxon>Enterococcaceae</taxon>
        <taxon>Enterococcus</taxon>
    </lineage>
</organism>
<evidence type="ECO:0000259" key="5">
    <source>
        <dbReference type="Pfam" id="PF00107"/>
    </source>
</evidence>
<dbReference type="SUPFAM" id="SSF51735">
    <property type="entry name" value="NAD(P)-binding Rossmann-fold domains"/>
    <property type="match status" value="1"/>
</dbReference>
<evidence type="ECO:0000259" key="6">
    <source>
        <dbReference type="Pfam" id="PF08240"/>
    </source>
</evidence>
<evidence type="ECO:0000256" key="3">
    <source>
        <dbReference type="ARBA" id="ARBA00023002"/>
    </source>
</evidence>
<accession>A0ABZ2SMN3</accession>
<comment type="cofactor">
    <cofactor evidence="4">
        <name>Zn(2+)</name>
        <dbReference type="ChEBI" id="CHEBI:29105"/>
    </cofactor>
</comment>
<dbReference type="EMBL" id="CP147251">
    <property type="protein sequence ID" value="WYJ76235.1"/>
    <property type="molecule type" value="Genomic_DNA"/>
</dbReference>
<dbReference type="InterPro" id="IPR036291">
    <property type="entry name" value="NAD(P)-bd_dom_sf"/>
</dbReference>
<comment type="similarity">
    <text evidence="4">Belongs to the zinc-containing alcohol dehydrogenase family.</text>
</comment>
<feature type="domain" description="Alcohol dehydrogenase-like C-terminal" evidence="5">
    <location>
        <begin position="175"/>
        <end position="291"/>
    </location>
</feature>
<dbReference type="Proteomes" id="UP000664701">
    <property type="component" value="Chromosome"/>
</dbReference>
<evidence type="ECO:0000256" key="1">
    <source>
        <dbReference type="ARBA" id="ARBA00022723"/>
    </source>
</evidence>
<dbReference type="RefSeq" id="WP_207942501.1">
    <property type="nucleotide sequence ID" value="NZ_CP147251.1"/>
</dbReference>
<dbReference type="CDD" id="cd08234">
    <property type="entry name" value="threonine_DH_like"/>
    <property type="match status" value="1"/>
</dbReference>
<dbReference type="InterPro" id="IPR013149">
    <property type="entry name" value="ADH-like_C"/>
</dbReference>
<keyword evidence="8" id="KW-1185">Reference proteome</keyword>
<evidence type="ECO:0000313" key="8">
    <source>
        <dbReference type="Proteomes" id="UP000664701"/>
    </source>
</evidence>
<protein>
    <submittedName>
        <fullName evidence="7">Chlorophyll synthesis pathway protein BchC</fullName>
    </submittedName>
</protein>
<evidence type="ECO:0000256" key="2">
    <source>
        <dbReference type="ARBA" id="ARBA00022833"/>
    </source>
</evidence>
<reference evidence="7 8" key="2">
    <citation type="submission" date="2024-03" db="EMBL/GenBank/DDBJ databases">
        <title>The Genome Sequence of Enterococcus sp. DIV2402.</title>
        <authorList>
            <consortium name="The Broad Institute Genomics Platform"/>
            <consortium name="The Broad Institute Microbial Omics Core"/>
            <consortium name="The Broad Institute Genomic Center for Infectious Diseases"/>
            <person name="Earl A."/>
            <person name="Manson A."/>
            <person name="Gilmore M."/>
            <person name="Schwartman J."/>
            <person name="Shea T."/>
            <person name="Abouelleil A."/>
            <person name="Cao P."/>
            <person name="Chapman S."/>
            <person name="Cusick C."/>
            <person name="Young S."/>
            <person name="Neafsey D."/>
            <person name="Nusbaum C."/>
            <person name="Birren B."/>
        </authorList>
    </citation>
    <scope>NUCLEOTIDE SEQUENCE [LARGE SCALE GENOMIC DNA]</scope>
    <source>
        <strain evidence="7 8">DIV2402</strain>
    </source>
</reference>
<dbReference type="Pfam" id="PF08240">
    <property type="entry name" value="ADH_N"/>
    <property type="match status" value="1"/>
</dbReference>
<keyword evidence="2 4" id="KW-0862">Zinc</keyword>
<name>A0ABZ2SMN3_9ENTE</name>
<dbReference type="SUPFAM" id="SSF50129">
    <property type="entry name" value="GroES-like"/>
    <property type="match status" value="1"/>
</dbReference>
<dbReference type="Pfam" id="PF00107">
    <property type="entry name" value="ADH_zinc_N"/>
    <property type="match status" value="1"/>
</dbReference>
<sequence>MKALVLTGKEKMAIQEQSIPEIAANEVLVNVKFCGICGTDVHIFNGEPGSAEVTPPVILGHEFAGEIVKIGAEVTELTVGDHVAIDPNIYCGHCDYCRQGRVQLCDHLSALGVTRNGGMAEYCAAPATACLKLNPEIPFEHGAMVEPLSCVLHGFDQIDPITPETNILIIGGGFIGSLFLQTTRLYSPAKVSVCELNTDKHEQLRALGADEVYRTADDISEKFDLVVECVGKKVTSETAISLAGKGANVLLFGVPSPDTEITIPAYDIFSKELKITSSFINPFTLSKAVQLLNQQKIQLTPLLSHKITLEEVPDILANYPTYGITKAIIELPAN</sequence>
<keyword evidence="3" id="KW-0560">Oxidoreductase</keyword>
<dbReference type="Gene3D" id="3.90.180.10">
    <property type="entry name" value="Medium-chain alcohol dehydrogenases, catalytic domain"/>
    <property type="match status" value="1"/>
</dbReference>
<feature type="domain" description="Alcohol dehydrogenase-like N-terminal" evidence="6">
    <location>
        <begin position="24"/>
        <end position="134"/>
    </location>
</feature>
<dbReference type="Gene3D" id="3.40.50.720">
    <property type="entry name" value="NAD(P)-binding Rossmann-like Domain"/>
    <property type="match status" value="1"/>
</dbReference>